<evidence type="ECO:0000313" key="3">
    <source>
        <dbReference type="Proteomes" id="UP000245998"/>
    </source>
</evidence>
<protein>
    <submittedName>
        <fullName evidence="2">Uncharacterized protein</fullName>
    </submittedName>
</protein>
<dbReference type="EMBL" id="QCZG01000046">
    <property type="protein sequence ID" value="PWA07816.1"/>
    <property type="molecule type" value="Genomic_DNA"/>
</dbReference>
<reference evidence="2 3" key="1">
    <citation type="submission" date="2018-04" db="EMBL/GenBank/DDBJ databases">
        <title>Camelliibacillus theae gen. nov., sp. nov., isolated from Pu'er tea.</title>
        <authorList>
            <person name="Niu L."/>
        </authorList>
    </citation>
    <scope>NUCLEOTIDE SEQUENCE [LARGE SCALE GENOMIC DNA]</scope>
    <source>
        <strain evidence="2 3">T8</strain>
    </source>
</reference>
<name>A0A2U1JRJ4_9BACI</name>
<sequence>MYKYNVISFIFLISYVLIYCIRGPSLWLYGFFGKLEVVLLILLPLFGTAFAFKSKGWSKWVLIILNLIAFLYIFLTLSVLIAYKYFGDFAP</sequence>
<dbReference type="Proteomes" id="UP000245998">
    <property type="component" value="Unassembled WGS sequence"/>
</dbReference>
<dbReference type="RefSeq" id="WP_116555926.1">
    <property type="nucleotide sequence ID" value="NZ_QCZG01000046.1"/>
</dbReference>
<dbReference type="AlphaFoldDB" id="A0A2U1JRJ4"/>
<keyword evidence="1" id="KW-0812">Transmembrane</keyword>
<comment type="caution">
    <text evidence="2">The sequence shown here is derived from an EMBL/GenBank/DDBJ whole genome shotgun (WGS) entry which is preliminary data.</text>
</comment>
<organism evidence="2 3">
    <name type="scientific">Pueribacillus theae</name>
    <dbReference type="NCBI Taxonomy" id="2171751"/>
    <lineage>
        <taxon>Bacteria</taxon>
        <taxon>Bacillati</taxon>
        <taxon>Bacillota</taxon>
        <taxon>Bacilli</taxon>
        <taxon>Bacillales</taxon>
        <taxon>Bacillaceae</taxon>
        <taxon>Pueribacillus</taxon>
    </lineage>
</organism>
<proteinExistence type="predicted"/>
<evidence type="ECO:0000256" key="1">
    <source>
        <dbReference type="SAM" id="Phobius"/>
    </source>
</evidence>
<accession>A0A2U1JRJ4</accession>
<keyword evidence="1" id="KW-1133">Transmembrane helix</keyword>
<keyword evidence="1" id="KW-0472">Membrane</keyword>
<feature type="transmembrane region" description="Helical" evidence="1">
    <location>
        <begin position="64"/>
        <end position="86"/>
    </location>
</feature>
<evidence type="ECO:0000313" key="2">
    <source>
        <dbReference type="EMBL" id="PWA07816.1"/>
    </source>
</evidence>
<feature type="transmembrane region" description="Helical" evidence="1">
    <location>
        <begin position="35"/>
        <end position="52"/>
    </location>
</feature>
<feature type="transmembrane region" description="Helical" evidence="1">
    <location>
        <begin position="7"/>
        <end position="29"/>
    </location>
</feature>
<gene>
    <name evidence="2" type="ORF">DCC39_16090</name>
</gene>
<keyword evidence="3" id="KW-1185">Reference proteome</keyword>